<dbReference type="EMBL" id="CAEZTZ010000129">
    <property type="protein sequence ID" value="CAB4589784.1"/>
    <property type="molecule type" value="Genomic_DNA"/>
</dbReference>
<reference evidence="1" key="1">
    <citation type="submission" date="2020-05" db="EMBL/GenBank/DDBJ databases">
        <authorList>
            <person name="Chiriac C."/>
            <person name="Salcher M."/>
            <person name="Ghai R."/>
            <person name="Kavagutti S V."/>
        </authorList>
    </citation>
    <scope>NUCLEOTIDE SEQUENCE</scope>
</reference>
<evidence type="ECO:0000313" key="1">
    <source>
        <dbReference type="EMBL" id="CAB4589784.1"/>
    </source>
</evidence>
<name>A0A6J6FS01_9ZZZZ</name>
<organism evidence="1">
    <name type="scientific">freshwater metagenome</name>
    <dbReference type="NCBI Taxonomy" id="449393"/>
    <lineage>
        <taxon>unclassified sequences</taxon>
        <taxon>metagenomes</taxon>
        <taxon>ecological metagenomes</taxon>
    </lineage>
</organism>
<sequence length="255" mass="28136">MTPRDEGRGLATTPESLVRVHELVGHRGDLVSVGEDSSNELPADCRQLVGLARIVERVRVALEQRHVGVHSTSRVVCKGFRHECRVNALFDRRFFDNCPEGLNVVGSSQRIGVSEVDLVLTGACFVVRKLDRDSEVLQVANCVTAEIVCGSARNVVEVSRLVDRNEVSLIVVFEQIKLNLGVRVKGETLFCRFSERATQNVTRVRCCCLPVRSCNVAEHPSRGVNLTAPREYLEGCGVRVQQDVGLVNTSESFHG</sequence>
<dbReference type="AlphaFoldDB" id="A0A6J6FS01"/>
<proteinExistence type="predicted"/>
<gene>
    <name evidence="1" type="ORF">UFOPK1767_00879</name>
</gene>
<protein>
    <submittedName>
        <fullName evidence="1">Unannotated protein</fullName>
    </submittedName>
</protein>
<accession>A0A6J6FS01</accession>